<dbReference type="Pfam" id="PF00990">
    <property type="entry name" value="GGDEF"/>
    <property type="match status" value="1"/>
</dbReference>
<feature type="transmembrane region" description="Helical" evidence="1">
    <location>
        <begin position="157"/>
        <end position="179"/>
    </location>
</feature>
<dbReference type="CDD" id="cd01949">
    <property type="entry name" value="GGDEF"/>
    <property type="match status" value="1"/>
</dbReference>
<feature type="transmembrane region" description="Helical" evidence="1">
    <location>
        <begin position="186"/>
        <end position="205"/>
    </location>
</feature>
<dbReference type="Proteomes" id="UP000216752">
    <property type="component" value="Chromosome"/>
</dbReference>
<feature type="transmembrane region" description="Helical" evidence="1">
    <location>
        <begin position="119"/>
        <end position="137"/>
    </location>
</feature>
<gene>
    <name evidence="3" type="ORF">SPSIL_054210</name>
</gene>
<dbReference type="InterPro" id="IPR043128">
    <property type="entry name" value="Rev_trsase/Diguanyl_cyclase"/>
</dbReference>
<feature type="domain" description="GGDEF" evidence="2">
    <location>
        <begin position="259"/>
        <end position="400"/>
    </location>
</feature>
<feature type="transmembrane region" description="Helical" evidence="1">
    <location>
        <begin position="32"/>
        <end position="54"/>
    </location>
</feature>
<dbReference type="InterPro" id="IPR050469">
    <property type="entry name" value="Diguanylate_Cyclase"/>
</dbReference>
<protein>
    <recommendedName>
        <fullName evidence="2">GGDEF domain-containing protein</fullName>
    </recommendedName>
</protein>
<evidence type="ECO:0000313" key="4">
    <source>
        <dbReference type="Proteomes" id="UP000216752"/>
    </source>
</evidence>
<reference evidence="3" key="1">
    <citation type="submission" date="2024-05" db="EMBL/GenBank/DDBJ databases">
        <title>Isolation and characterization of Sporomusa carbonis sp. nov., a carboxydotrophic hydrogenogen in the genus of Sporomusa isolated from a charcoal burning pile.</title>
        <authorList>
            <person name="Boeer T."/>
            <person name="Rosenbaum F."/>
            <person name="Eysell L."/>
            <person name="Mueller V."/>
            <person name="Daniel R."/>
            <person name="Poehlein A."/>
        </authorList>
    </citation>
    <scope>NUCLEOTIDE SEQUENCE [LARGE SCALE GENOMIC DNA]</scope>
    <source>
        <strain evidence="3">DSM 10669</strain>
    </source>
</reference>
<dbReference type="SMART" id="SM00267">
    <property type="entry name" value="GGDEF"/>
    <property type="match status" value="1"/>
</dbReference>
<feature type="transmembrane region" description="Helical" evidence="1">
    <location>
        <begin position="211"/>
        <end position="229"/>
    </location>
</feature>
<feature type="transmembrane region" description="Helical" evidence="1">
    <location>
        <begin position="61"/>
        <end position="83"/>
    </location>
</feature>
<dbReference type="SUPFAM" id="SSF55073">
    <property type="entry name" value="Nucleotide cyclase"/>
    <property type="match status" value="1"/>
</dbReference>
<feature type="transmembrane region" description="Helical" evidence="1">
    <location>
        <begin position="89"/>
        <end position="107"/>
    </location>
</feature>
<organism evidence="3 4">
    <name type="scientific">Sporomusa silvacetica DSM 10669</name>
    <dbReference type="NCBI Taxonomy" id="1123289"/>
    <lineage>
        <taxon>Bacteria</taxon>
        <taxon>Bacillati</taxon>
        <taxon>Bacillota</taxon>
        <taxon>Negativicutes</taxon>
        <taxon>Selenomonadales</taxon>
        <taxon>Sporomusaceae</taxon>
        <taxon>Sporomusa</taxon>
    </lineage>
</organism>
<dbReference type="InterPro" id="IPR000160">
    <property type="entry name" value="GGDEF_dom"/>
</dbReference>
<keyword evidence="4" id="KW-1185">Reference proteome</keyword>
<dbReference type="InterPro" id="IPR029787">
    <property type="entry name" value="Nucleotide_cyclase"/>
</dbReference>
<accession>A0ABZ3ITZ6</accession>
<evidence type="ECO:0000256" key="1">
    <source>
        <dbReference type="SAM" id="Phobius"/>
    </source>
</evidence>
<sequence>MANIMSLFTTIPFGLLLIMGIAYSRLVMNNYLLPAAIANFSYGIYGIGLVLSWWFNRSRVFFIMTVLAISQVALSDLAAAIAIPAFSKIIYSVICLLLPINILIFSLVKERGIFNFWGLGRFGIIASQMFYIALAVTSNDDTLLNSFYQEPPLTVDMFVITTIPQPAILAYSAAFLLILRTQLRHYSYLNNTFSAVLVASMLALHLKAAPLAIPIFFGTAGILLIMAVIQDSYSMAYLDELTGLPARRALKEELMKLRGEYTIAMVDIDFFKKFNDTYGHDTGDEVLRLVASVLKKVGGGGKAFRYGGEEFTILFPYTTSADAIPHLEKLRMAVEKTPYAYQKRQTKKTKRKPAVKKLSVTISIGLAERSEKNKETEAVIKAADTALYRAKEKGRNCVSK</sequence>
<evidence type="ECO:0000259" key="2">
    <source>
        <dbReference type="PROSITE" id="PS50887"/>
    </source>
</evidence>
<name>A0ABZ3ITZ6_9FIRM</name>
<keyword evidence="1" id="KW-0812">Transmembrane</keyword>
<dbReference type="RefSeq" id="WP_094603574.1">
    <property type="nucleotide sequence ID" value="NZ_CP155573.1"/>
</dbReference>
<dbReference type="PROSITE" id="PS50887">
    <property type="entry name" value="GGDEF"/>
    <property type="match status" value="1"/>
</dbReference>
<keyword evidence="1" id="KW-0472">Membrane</keyword>
<dbReference type="NCBIfam" id="TIGR00254">
    <property type="entry name" value="GGDEF"/>
    <property type="match status" value="1"/>
</dbReference>
<keyword evidence="1" id="KW-1133">Transmembrane helix</keyword>
<dbReference type="PANTHER" id="PTHR45138:SF9">
    <property type="entry name" value="DIGUANYLATE CYCLASE DGCM-RELATED"/>
    <property type="match status" value="1"/>
</dbReference>
<dbReference type="Gene3D" id="3.30.70.270">
    <property type="match status" value="1"/>
</dbReference>
<dbReference type="EMBL" id="CP155573">
    <property type="protein sequence ID" value="XFO69190.1"/>
    <property type="molecule type" value="Genomic_DNA"/>
</dbReference>
<proteinExistence type="predicted"/>
<evidence type="ECO:0000313" key="3">
    <source>
        <dbReference type="EMBL" id="XFO69190.1"/>
    </source>
</evidence>
<dbReference type="PANTHER" id="PTHR45138">
    <property type="entry name" value="REGULATORY COMPONENTS OF SENSORY TRANSDUCTION SYSTEM"/>
    <property type="match status" value="1"/>
</dbReference>